<dbReference type="RefSeq" id="WP_379664230.1">
    <property type="nucleotide sequence ID" value="NZ_JBHUDG010000051.1"/>
</dbReference>
<dbReference type="SUPFAM" id="SSF53335">
    <property type="entry name" value="S-adenosyl-L-methionine-dependent methyltransferases"/>
    <property type="match status" value="1"/>
</dbReference>
<evidence type="ECO:0000256" key="3">
    <source>
        <dbReference type="ARBA" id="ARBA00022679"/>
    </source>
</evidence>
<evidence type="ECO:0000256" key="4">
    <source>
        <dbReference type="ARBA" id="ARBA00022691"/>
    </source>
</evidence>
<dbReference type="InterPro" id="IPR050320">
    <property type="entry name" value="N5-glutamine_MTase"/>
</dbReference>
<dbReference type="InterPro" id="IPR019874">
    <property type="entry name" value="RF_methyltr_PrmC"/>
</dbReference>
<comment type="caution">
    <text evidence="7">The sequence shown here is derived from an EMBL/GenBank/DDBJ whole genome shotgun (WGS) entry which is preliminary data.</text>
</comment>
<evidence type="ECO:0000256" key="5">
    <source>
        <dbReference type="ARBA" id="ARBA00048391"/>
    </source>
</evidence>
<keyword evidence="8" id="KW-1185">Reference proteome</keyword>
<protein>
    <recommendedName>
        <fullName evidence="1">peptide chain release factor N(5)-glutamine methyltransferase</fullName>
        <ecNumber evidence="1">2.1.1.297</ecNumber>
    </recommendedName>
</protein>
<dbReference type="InterPro" id="IPR002052">
    <property type="entry name" value="DNA_methylase_N6_adenine_CS"/>
</dbReference>
<dbReference type="Gene3D" id="3.40.50.150">
    <property type="entry name" value="Vaccinia Virus protein VP39"/>
    <property type="match status" value="1"/>
</dbReference>
<dbReference type="PANTHER" id="PTHR18895:SF74">
    <property type="entry name" value="MTRF1L RELEASE FACTOR GLUTAMINE METHYLTRANSFERASE"/>
    <property type="match status" value="1"/>
</dbReference>
<evidence type="ECO:0000313" key="8">
    <source>
        <dbReference type="Proteomes" id="UP001597118"/>
    </source>
</evidence>
<evidence type="ECO:0000256" key="2">
    <source>
        <dbReference type="ARBA" id="ARBA00022603"/>
    </source>
</evidence>
<dbReference type="Gene3D" id="1.10.8.10">
    <property type="entry name" value="DNA helicase RuvA subunit, C-terminal domain"/>
    <property type="match status" value="1"/>
</dbReference>
<dbReference type="PROSITE" id="PS00092">
    <property type="entry name" value="N6_MTASE"/>
    <property type="match status" value="1"/>
</dbReference>
<dbReference type="InterPro" id="IPR029063">
    <property type="entry name" value="SAM-dependent_MTases_sf"/>
</dbReference>
<dbReference type="InterPro" id="IPR007848">
    <property type="entry name" value="Small_mtfrase_dom"/>
</dbReference>
<keyword evidence="3 7" id="KW-0808">Transferase</keyword>
<organism evidence="7 8">
    <name type="scientific">Pseudopedobacter beijingensis</name>
    <dbReference type="NCBI Taxonomy" id="1207056"/>
    <lineage>
        <taxon>Bacteria</taxon>
        <taxon>Pseudomonadati</taxon>
        <taxon>Bacteroidota</taxon>
        <taxon>Sphingobacteriia</taxon>
        <taxon>Sphingobacteriales</taxon>
        <taxon>Sphingobacteriaceae</taxon>
        <taxon>Pseudopedobacter</taxon>
    </lineage>
</organism>
<dbReference type="NCBIfam" id="TIGR03534">
    <property type="entry name" value="RF_mod_PrmC"/>
    <property type="match status" value="1"/>
</dbReference>
<dbReference type="PANTHER" id="PTHR18895">
    <property type="entry name" value="HEMK METHYLTRANSFERASE"/>
    <property type="match status" value="1"/>
</dbReference>
<dbReference type="EMBL" id="JBHUDG010000051">
    <property type="protein sequence ID" value="MFD1631908.1"/>
    <property type="molecule type" value="Genomic_DNA"/>
</dbReference>
<evidence type="ECO:0000256" key="1">
    <source>
        <dbReference type="ARBA" id="ARBA00012771"/>
    </source>
</evidence>
<sequence length="280" mass="32032">MMKQLSAIKNDFLSRLQFLYDESEITAILKLLIDDLSTANMLSVREFSDEDAEILYSQLIKLETGMPVQYVLGKAHFYHLEFKVNEHVLIPRPETEELVYHIVQKYLGNSKLKVIDIGTGSGCIAIALKKNLDTAEVTAMDISEEALLIAKENADDNEVEIEFIKADALSLNSTHYPKFDVIVSNPPYIKMDEKENMHQNVLAFEPHRALFVENDRALIFYEKISDFALSNLKEKGVLFFEINQNLSSETKDMLENKGFEAVLIKDLNDNFRFIEAQLRG</sequence>
<reference evidence="8" key="1">
    <citation type="journal article" date="2019" name="Int. J. Syst. Evol. Microbiol.">
        <title>The Global Catalogue of Microorganisms (GCM) 10K type strain sequencing project: providing services to taxonomists for standard genome sequencing and annotation.</title>
        <authorList>
            <consortium name="The Broad Institute Genomics Platform"/>
            <consortium name="The Broad Institute Genome Sequencing Center for Infectious Disease"/>
            <person name="Wu L."/>
            <person name="Ma J."/>
        </authorList>
    </citation>
    <scope>NUCLEOTIDE SEQUENCE [LARGE SCALE GENOMIC DNA]</scope>
    <source>
        <strain evidence="8">CCUG 53762</strain>
    </source>
</reference>
<dbReference type="CDD" id="cd02440">
    <property type="entry name" value="AdoMet_MTases"/>
    <property type="match status" value="1"/>
</dbReference>
<feature type="domain" description="Methyltransferase small" evidence="6">
    <location>
        <begin position="105"/>
        <end position="199"/>
    </location>
</feature>
<dbReference type="NCBIfam" id="TIGR00536">
    <property type="entry name" value="hemK_fam"/>
    <property type="match status" value="1"/>
</dbReference>
<dbReference type="Proteomes" id="UP001597118">
    <property type="component" value="Unassembled WGS sequence"/>
</dbReference>
<accession>A0ABW4IIL7</accession>
<gene>
    <name evidence="7" type="primary">prmC</name>
    <name evidence="7" type="ORF">ACFSAH_18700</name>
</gene>
<keyword evidence="2 7" id="KW-0489">Methyltransferase</keyword>
<dbReference type="Pfam" id="PF05175">
    <property type="entry name" value="MTS"/>
    <property type="match status" value="1"/>
</dbReference>
<dbReference type="GO" id="GO:0102559">
    <property type="term" value="F:peptide chain release factor N(5)-glutamine methyltransferase activity"/>
    <property type="evidence" value="ECO:0007669"/>
    <property type="project" value="UniProtKB-EC"/>
</dbReference>
<evidence type="ECO:0000259" key="6">
    <source>
        <dbReference type="Pfam" id="PF05175"/>
    </source>
</evidence>
<dbReference type="EC" id="2.1.1.297" evidence="1"/>
<proteinExistence type="predicted"/>
<keyword evidence="4" id="KW-0949">S-adenosyl-L-methionine</keyword>
<dbReference type="InterPro" id="IPR004556">
    <property type="entry name" value="HemK-like"/>
</dbReference>
<evidence type="ECO:0000313" key="7">
    <source>
        <dbReference type="EMBL" id="MFD1631908.1"/>
    </source>
</evidence>
<comment type="catalytic activity">
    <reaction evidence="5">
        <text>L-glutaminyl-[peptide chain release factor] + S-adenosyl-L-methionine = N(5)-methyl-L-glutaminyl-[peptide chain release factor] + S-adenosyl-L-homocysteine + H(+)</text>
        <dbReference type="Rhea" id="RHEA:42896"/>
        <dbReference type="Rhea" id="RHEA-COMP:10271"/>
        <dbReference type="Rhea" id="RHEA-COMP:10272"/>
        <dbReference type="ChEBI" id="CHEBI:15378"/>
        <dbReference type="ChEBI" id="CHEBI:30011"/>
        <dbReference type="ChEBI" id="CHEBI:57856"/>
        <dbReference type="ChEBI" id="CHEBI:59789"/>
        <dbReference type="ChEBI" id="CHEBI:61891"/>
        <dbReference type="EC" id="2.1.1.297"/>
    </reaction>
</comment>
<dbReference type="GO" id="GO:0032259">
    <property type="term" value="P:methylation"/>
    <property type="evidence" value="ECO:0007669"/>
    <property type="project" value="UniProtKB-KW"/>
</dbReference>
<name>A0ABW4IIL7_9SPHI</name>